<dbReference type="SUPFAM" id="SSF46689">
    <property type="entry name" value="Homeodomain-like"/>
    <property type="match status" value="2"/>
</dbReference>
<keyword evidence="1" id="KW-0805">Transcription regulation</keyword>
<evidence type="ECO:0000313" key="5">
    <source>
        <dbReference type="EMBL" id="SUQ14240.1"/>
    </source>
</evidence>
<evidence type="ECO:0000256" key="1">
    <source>
        <dbReference type="ARBA" id="ARBA00023015"/>
    </source>
</evidence>
<reference evidence="6" key="1">
    <citation type="submission" date="2017-07" db="EMBL/GenBank/DDBJ databases">
        <authorList>
            <person name="Varghese N."/>
            <person name="Submissions S."/>
        </authorList>
    </citation>
    <scope>NUCLEOTIDE SEQUENCE [LARGE SCALE GENOMIC DNA]</scope>
    <source>
        <strain evidence="6">NLAE-zl-C134</strain>
    </source>
</reference>
<protein>
    <submittedName>
        <fullName evidence="5">AraC-like ligand binding domain-containing protein</fullName>
    </submittedName>
</protein>
<dbReference type="SMART" id="SM00342">
    <property type="entry name" value="HTH_ARAC"/>
    <property type="match status" value="1"/>
</dbReference>
<dbReference type="PROSITE" id="PS00041">
    <property type="entry name" value="HTH_ARAC_FAMILY_1"/>
    <property type="match status" value="1"/>
</dbReference>
<dbReference type="AlphaFoldDB" id="A0A315ZXS8"/>
<dbReference type="SUPFAM" id="SSF51215">
    <property type="entry name" value="Regulatory protein AraC"/>
    <property type="match status" value="1"/>
</dbReference>
<dbReference type="PANTHER" id="PTHR43280:SF28">
    <property type="entry name" value="HTH-TYPE TRANSCRIPTIONAL ACTIVATOR RHAS"/>
    <property type="match status" value="1"/>
</dbReference>
<feature type="domain" description="HTH araC/xylS-type" evidence="4">
    <location>
        <begin position="179"/>
        <end position="278"/>
    </location>
</feature>
<name>A0A315ZXS8_9FIRM</name>
<dbReference type="GO" id="GO:0043565">
    <property type="term" value="F:sequence-specific DNA binding"/>
    <property type="evidence" value="ECO:0007669"/>
    <property type="project" value="InterPro"/>
</dbReference>
<keyword evidence="6" id="KW-1185">Reference proteome</keyword>
<evidence type="ECO:0000256" key="3">
    <source>
        <dbReference type="ARBA" id="ARBA00023163"/>
    </source>
</evidence>
<evidence type="ECO:0000256" key="2">
    <source>
        <dbReference type="ARBA" id="ARBA00023125"/>
    </source>
</evidence>
<dbReference type="InterPro" id="IPR037923">
    <property type="entry name" value="HTH-like"/>
</dbReference>
<dbReference type="InterPro" id="IPR003313">
    <property type="entry name" value="AraC-bd"/>
</dbReference>
<dbReference type="InterPro" id="IPR009057">
    <property type="entry name" value="Homeodomain-like_sf"/>
</dbReference>
<dbReference type="Pfam" id="PF02311">
    <property type="entry name" value="AraC_binding"/>
    <property type="match status" value="1"/>
</dbReference>
<dbReference type="GO" id="GO:0003700">
    <property type="term" value="F:DNA-binding transcription factor activity"/>
    <property type="evidence" value="ECO:0007669"/>
    <property type="project" value="InterPro"/>
</dbReference>
<sequence>MKDVGVLKDSERFYYEPDPFTKKNLCYIPHAGIYHCDQHYIVEREWLDTCHVIIVDEGSLMVRYRGEEKKAPAGSLVLLDCREPHCYYAGTDDLRMRWFHLTGSSSTAYTNMLLKHQGCIFYPQNLTSEIEHCCERIIKNVKQANTSPHTMALYLQRLLTQLAELNSEQEKGNLELLLEDTIQYMEEHLGQSNLSLNQLAEKASLSTHYYLRKFKEAYQVTPHRYLLQLRIRHAKKLLSTTAASIENIGETCGFCNTSHFIHNFRKLENITPLQYRSLWK</sequence>
<dbReference type="EMBL" id="UHJJ01000005">
    <property type="protein sequence ID" value="SUQ14240.1"/>
    <property type="molecule type" value="Genomic_DNA"/>
</dbReference>
<dbReference type="Gene3D" id="1.10.10.60">
    <property type="entry name" value="Homeodomain-like"/>
    <property type="match status" value="2"/>
</dbReference>
<dbReference type="RefSeq" id="WP_181392800.1">
    <property type="nucleotide sequence ID" value="NZ_QGDS01000005.1"/>
</dbReference>
<organism evidence="5 6">
    <name type="scientific">Faecalicatena contorta</name>
    <dbReference type="NCBI Taxonomy" id="39482"/>
    <lineage>
        <taxon>Bacteria</taxon>
        <taxon>Bacillati</taxon>
        <taxon>Bacillota</taxon>
        <taxon>Clostridia</taxon>
        <taxon>Lachnospirales</taxon>
        <taxon>Lachnospiraceae</taxon>
        <taxon>Faecalicatena</taxon>
    </lineage>
</organism>
<evidence type="ECO:0000259" key="4">
    <source>
        <dbReference type="PROSITE" id="PS01124"/>
    </source>
</evidence>
<keyword evidence="2" id="KW-0238">DNA-binding</keyword>
<evidence type="ECO:0000313" key="6">
    <source>
        <dbReference type="Proteomes" id="UP000254051"/>
    </source>
</evidence>
<dbReference type="InterPro" id="IPR018062">
    <property type="entry name" value="HTH_AraC-typ_CS"/>
</dbReference>
<accession>A0A315ZXS8</accession>
<gene>
    <name evidence="5" type="ORF">SAMN05216529_105215</name>
</gene>
<proteinExistence type="predicted"/>
<dbReference type="InterPro" id="IPR018060">
    <property type="entry name" value="HTH_AraC"/>
</dbReference>
<dbReference type="Pfam" id="PF12833">
    <property type="entry name" value="HTH_18"/>
    <property type="match status" value="1"/>
</dbReference>
<dbReference type="PROSITE" id="PS01124">
    <property type="entry name" value="HTH_ARAC_FAMILY_2"/>
    <property type="match status" value="1"/>
</dbReference>
<dbReference type="Proteomes" id="UP000254051">
    <property type="component" value="Unassembled WGS sequence"/>
</dbReference>
<keyword evidence="3" id="KW-0804">Transcription</keyword>
<dbReference type="PANTHER" id="PTHR43280">
    <property type="entry name" value="ARAC-FAMILY TRANSCRIPTIONAL REGULATOR"/>
    <property type="match status" value="1"/>
</dbReference>